<comment type="caution">
    <text evidence="3">The sequence shown here is derived from an EMBL/GenBank/DDBJ whole genome shotgun (WGS) entry which is preliminary data.</text>
</comment>
<feature type="domain" description="Glucose/Sorbosone dehydrogenase" evidence="2">
    <location>
        <begin position="144"/>
        <end position="382"/>
    </location>
</feature>
<feature type="chain" id="PRO_5046142060" description="Glucose/Sorbosone dehydrogenase domain-containing protein" evidence="1">
    <location>
        <begin position="20"/>
        <end position="388"/>
    </location>
</feature>
<evidence type="ECO:0000313" key="4">
    <source>
        <dbReference type="Proteomes" id="UP001157167"/>
    </source>
</evidence>
<dbReference type="Proteomes" id="UP001157167">
    <property type="component" value="Unassembled WGS sequence"/>
</dbReference>
<reference evidence="4" key="1">
    <citation type="journal article" date="2019" name="Int. J. Syst. Evol. Microbiol.">
        <title>The Global Catalogue of Microorganisms (GCM) 10K type strain sequencing project: providing services to taxonomists for standard genome sequencing and annotation.</title>
        <authorList>
            <consortium name="The Broad Institute Genomics Platform"/>
            <consortium name="The Broad Institute Genome Sequencing Center for Infectious Disease"/>
            <person name="Wu L."/>
            <person name="Ma J."/>
        </authorList>
    </citation>
    <scope>NUCLEOTIDE SEQUENCE [LARGE SCALE GENOMIC DNA]</scope>
    <source>
        <strain evidence="4">NBRC 102407</strain>
    </source>
</reference>
<evidence type="ECO:0000313" key="3">
    <source>
        <dbReference type="EMBL" id="GLT24523.1"/>
    </source>
</evidence>
<keyword evidence="4" id="KW-1185">Reference proteome</keyword>
<keyword evidence="1" id="KW-0732">Signal</keyword>
<dbReference type="PANTHER" id="PTHR19328:SF53">
    <property type="entry name" value="MEMBRANE PROTEIN"/>
    <property type="match status" value="1"/>
</dbReference>
<sequence length="388" mass="41582">MIRRLALLCALLASTSAAGRGDGYVTGGECAGLPAVPLKVAKGFCVGLAATRLGFPRGVLPLADGRVLVADLGRWDAGAGRLLMLTPRPGGFDVKPILTKLDRPNGLQAGPDGAVYIAEASRISRVRLDRSPPVLEPVIINLPASGRHPLKQFVFGPDGAIYVNIGSTSDHCEDGPAGKPCPEAERPDAGSAIWRYKFENGRWTVTAFARGLRNSMALAFGPDGTLWQGENSRDVLPGNVVSDTRPADELNRVRAGGHYGWPYCTGLDAFDPAFGSGDCSRYARPERLLPPHSAPLGMTFYDGPGVPTAWRGSLVIGLHGYRRLGHRIVAYRFDKAGQPARNFDVLVEGWERSASHPMGAPTDIKADTRGRLWVTEDRNGTLLMLSPN</sequence>
<accession>A0ABQ6FFW7</accession>
<dbReference type="InterPro" id="IPR011041">
    <property type="entry name" value="Quinoprot_gluc/sorb_DH_b-prop"/>
</dbReference>
<dbReference type="EMBL" id="BSPX01000101">
    <property type="protein sequence ID" value="GLT24523.1"/>
    <property type="molecule type" value="Genomic_DNA"/>
</dbReference>
<dbReference type="PANTHER" id="PTHR19328">
    <property type="entry name" value="HEDGEHOG-INTERACTING PROTEIN"/>
    <property type="match status" value="1"/>
</dbReference>
<dbReference type="InterPro" id="IPR011042">
    <property type="entry name" value="6-blade_b-propeller_TolB-like"/>
</dbReference>
<gene>
    <name evidence="3" type="ORF">GCM10007933_40050</name>
</gene>
<protein>
    <recommendedName>
        <fullName evidence="2">Glucose/Sorbosone dehydrogenase domain-containing protein</fullName>
    </recommendedName>
</protein>
<organism evidence="3 4">
    <name type="scientific">Zoogloea oryzae</name>
    <dbReference type="NCBI Taxonomy" id="310767"/>
    <lineage>
        <taxon>Bacteria</taxon>
        <taxon>Pseudomonadati</taxon>
        <taxon>Pseudomonadota</taxon>
        <taxon>Betaproteobacteria</taxon>
        <taxon>Rhodocyclales</taxon>
        <taxon>Zoogloeaceae</taxon>
        <taxon>Zoogloea</taxon>
    </lineage>
</organism>
<dbReference type="Gene3D" id="2.120.10.30">
    <property type="entry name" value="TolB, C-terminal domain"/>
    <property type="match status" value="1"/>
</dbReference>
<feature type="signal peptide" evidence="1">
    <location>
        <begin position="1"/>
        <end position="19"/>
    </location>
</feature>
<name>A0ABQ6FFW7_9RHOO</name>
<dbReference type="Pfam" id="PF07995">
    <property type="entry name" value="GSDH"/>
    <property type="match status" value="1"/>
</dbReference>
<proteinExistence type="predicted"/>
<evidence type="ECO:0000256" key="1">
    <source>
        <dbReference type="SAM" id="SignalP"/>
    </source>
</evidence>
<dbReference type="SUPFAM" id="SSF50952">
    <property type="entry name" value="Soluble quinoprotein glucose dehydrogenase"/>
    <property type="match status" value="1"/>
</dbReference>
<dbReference type="InterPro" id="IPR012938">
    <property type="entry name" value="Glc/Sorbosone_DH"/>
</dbReference>
<dbReference type="RefSeq" id="WP_284189686.1">
    <property type="nucleotide sequence ID" value="NZ_BSPX01000101.1"/>
</dbReference>
<evidence type="ECO:0000259" key="2">
    <source>
        <dbReference type="Pfam" id="PF07995"/>
    </source>
</evidence>